<keyword evidence="4 7" id="KW-0342">GTP-binding</keyword>
<dbReference type="HOGENOM" id="CLU_040729_12_3_1"/>
<dbReference type="SMART" id="SM00175">
    <property type="entry name" value="RAB"/>
    <property type="match status" value="1"/>
</dbReference>
<keyword evidence="2" id="KW-0519">Myristate</keyword>
<keyword evidence="8" id="KW-0460">Magnesium</keyword>
<dbReference type="Gene3D" id="3.40.50.300">
    <property type="entry name" value="P-loop containing nucleotide triphosphate hydrolases"/>
    <property type="match status" value="1"/>
</dbReference>
<evidence type="ECO:0000256" key="9">
    <source>
        <dbReference type="RuleBase" id="RU003925"/>
    </source>
</evidence>
<sequence length="187" mass="20984">MGLLAILKKIKQKEKEMRLLILGLDSAGKTTILKRFCGEPIDKIEPTLGFNIQSLQHAGYTLNLWDVGGQKSIRAYWRNYFESTDGLVWVVDSTDRMRLELCKQELLDLLQQERLAGASLLLFANKQDIVGALSASDIADVLELNTNKQYDNRHWSIHACSAVTGEGLAEGMGWIVDDIGNRIYMLA</sequence>
<dbReference type="EMBL" id="CM000609">
    <property type="protein sequence ID" value="EEC49086.1"/>
    <property type="molecule type" value="Genomic_DNA"/>
</dbReference>
<name>B7FX27_PHATC</name>
<evidence type="ECO:0000313" key="11">
    <source>
        <dbReference type="Proteomes" id="UP000000759"/>
    </source>
</evidence>
<dbReference type="PRINTS" id="PR00328">
    <property type="entry name" value="SAR1GTPBP"/>
</dbReference>
<evidence type="ECO:0000256" key="7">
    <source>
        <dbReference type="PIRSR" id="PIRSR606689-1"/>
    </source>
</evidence>
<dbReference type="PROSITE" id="PS51417">
    <property type="entry name" value="ARF"/>
    <property type="match status" value="1"/>
</dbReference>
<evidence type="ECO:0000256" key="5">
    <source>
        <dbReference type="ARBA" id="ARBA00023288"/>
    </source>
</evidence>
<evidence type="ECO:0000256" key="6">
    <source>
        <dbReference type="ARBA" id="ARBA00026198"/>
    </source>
</evidence>
<reference evidence="11" key="2">
    <citation type="submission" date="2008-08" db="EMBL/GenBank/DDBJ databases">
        <authorList>
            <consortium name="Diatom Consortium"/>
            <person name="Grigoriev I."/>
            <person name="Grimwood J."/>
            <person name="Kuo A."/>
            <person name="Otillar R.P."/>
            <person name="Salamov A."/>
            <person name="Detter J.C."/>
            <person name="Lindquist E."/>
            <person name="Shapiro H."/>
            <person name="Lucas S."/>
            <person name="Glavina del Rio T."/>
            <person name="Pitluck S."/>
            <person name="Rokhsar D."/>
            <person name="Bowler C."/>
        </authorList>
    </citation>
    <scope>GENOME REANNOTATION</scope>
    <source>
        <strain evidence="11">CCAP 1055/1</strain>
    </source>
</reference>
<dbReference type="STRING" id="556484.B7FX27"/>
<keyword evidence="3 7" id="KW-0547">Nucleotide-binding</keyword>
<keyword evidence="11" id="KW-1185">Reference proteome</keyword>
<dbReference type="AlphaFoldDB" id="B7FX27"/>
<keyword evidence="5" id="KW-0449">Lipoprotein</keyword>
<dbReference type="OrthoDB" id="2011769at2759"/>
<dbReference type="InterPro" id="IPR045873">
    <property type="entry name" value="Arl2"/>
</dbReference>
<feature type="binding site" evidence="7">
    <location>
        <position position="69"/>
    </location>
    <ligand>
        <name>GTP</name>
        <dbReference type="ChEBI" id="CHEBI:37565"/>
    </ligand>
</feature>
<dbReference type="FunCoup" id="B7FX27">
    <property type="interactions" value="251"/>
</dbReference>
<evidence type="ECO:0000256" key="2">
    <source>
        <dbReference type="ARBA" id="ARBA00022707"/>
    </source>
</evidence>
<dbReference type="NCBIfam" id="TIGR00231">
    <property type="entry name" value="small_GTP"/>
    <property type="match status" value="1"/>
</dbReference>
<dbReference type="GeneID" id="7200279"/>
<accession>B7FX27</accession>
<feature type="binding site" evidence="7">
    <location>
        <begin position="23"/>
        <end position="30"/>
    </location>
    <ligand>
        <name>GTP</name>
        <dbReference type="ChEBI" id="CHEBI:37565"/>
    </ligand>
</feature>
<feature type="binding site" evidence="8">
    <location>
        <position position="30"/>
    </location>
    <ligand>
        <name>Mg(2+)</name>
        <dbReference type="ChEBI" id="CHEBI:18420"/>
    </ligand>
</feature>
<evidence type="ECO:0000256" key="4">
    <source>
        <dbReference type="ARBA" id="ARBA00023134"/>
    </source>
</evidence>
<dbReference type="PANTHER" id="PTHR45697">
    <property type="entry name" value="ADP-RIBOSYLATION FACTOR-LIKE PROTEIN 2-RELATED"/>
    <property type="match status" value="1"/>
</dbReference>
<proteinExistence type="inferred from homology"/>
<feature type="binding site" evidence="8">
    <location>
        <position position="47"/>
    </location>
    <ligand>
        <name>Mg(2+)</name>
        <dbReference type="ChEBI" id="CHEBI:18420"/>
    </ligand>
</feature>
<dbReference type="InterPro" id="IPR027417">
    <property type="entry name" value="P-loop_NTPase"/>
</dbReference>
<dbReference type="eggNOG" id="KOG0073">
    <property type="taxonomic scope" value="Eukaryota"/>
</dbReference>
<dbReference type="InterPro" id="IPR006689">
    <property type="entry name" value="Small_GTPase_ARF/SAR"/>
</dbReference>
<comment type="similarity">
    <text evidence="1 9">Belongs to the small GTPase superfamily. Arf family.</text>
</comment>
<dbReference type="GO" id="GO:0003924">
    <property type="term" value="F:GTPase activity"/>
    <property type="evidence" value="ECO:0007669"/>
    <property type="project" value="InterPro"/>
</dbReference>
<dbReference type="PaxDb" id="2850-Phatr51819"/>
<reference evidence="10 11" key="1">
    <citation type="journal article" date="2008" name="Nature">
        <title>The Phaeodactylum genome reveals the evolutionary history of diatom genomes.</title>
        <authorList>
            <person name="Bowler C."/>
            <person name="Allen A.E."/>
            <person name="Badger J.H."/>
            <person name="Grimwood J."/>
            <person name="Jabbari K."/>
            <person name="Kuo A."/>
            <person name="Maheswari U."/>
            <person name="Martens C."/>
            <person name="Maumus F."/>
            <person name="Otillar R.P."/>
            <person name="Rayko E."/>
            <person name="Salamov A."/>
            <person name="Vandepoele K."/>
            <person name="Beszteri B."/>
            <person name="Gruber A."/>
            <person name="Heijde M."/>
            <person name="Katinka M."/>
            <person name="Mock T."/>
            <person name="Valentin K."/>
            <person name="Verret F."/>
            <person name="Berges J.A."/>
            <person name="Brownlee C."/>
            <person name="Cadoret J.P."/>
            <person name="Chiovitti A."/>
            <person name="Choi C.J."/>
            <person name="Coesel S."/>
            <person name="De Martino A."/>
            <person name="Detter J.C."/>
            <person name="Durkin C."/>
            <person name="Falciatore A."/>
            <person name="Fournet J."/>
            <person name="Haruta M."/>
            <person name="Huysman M.J."/>
            <person name="Jenkins B.D."/>
            <person name="Jiroutova K."/>
            <person name="Jorgensen R.E."/>
            <person name="Joubert Y."/>
            <person name="Kaplan A."/>
            <person name="Kroger N."/>
            <person name="Kroth P.G."/>
            <person name="La Roche J."/>
            <person name="Lindquist E."/>
            <person name="Lommer M."/>
            <person name="Martin-Jezequel V."/>
            <person name="Lopez P.J."/>
            <person name="Lucas S."/>
            <person name="Mangogna M."/>
            <person name="McGinnis K."/>
            <person name="Medlin L.K."/>
            <person name="Montsant A."/>
            <person name="Oudot-Le Secq M.P."/>
            <person name="Napoli C."/>
            <person name="Obornik M."/>
            <person name="Parker M.S."/>
            <person name="Petit J.L."/>
            <person name="Porcel B.M."/>
            <person name="Poulsen N."/>
            <person name="Robison M."/>
            <person name="Rychlewski L."/>
            <person name="Rynearson T.A."/>
            <person name="Schmutz J."/>
            <person name="Shapiro H."/>
            <person name="Siaut M."/>
            <person name="Stanley M."/>
            <person name="Sussman M.R."/>
            <person name="Taylor A.R."/>
            <person name="Vardi A."/>
            <person name="von Dassow P."/>
            <person name="Vyverman W."/>
            <person name="Willis A."/>
            <person name="Wyrwicz L.S."/>
            <person name="Rokhsar D.S."/>
            <person name="Weissenbach J."/>
            <person name="Armbrust E.V."/>
            <person name="Green B.R."/>
            <person name="Van de Peer Y."/>
            <person name="Grigoriev I.V."/>
        </authorList>
    </citation>
    <scope>NUCLEOTIDE SEQUENCE [LARGE SCALE GENOMIC DNA]</scope>
    <source>
        <strain evidence="10 11">CCAP 1055/1</strain>
    </source>
</reference>
<dbReference type="KEGG" id="pti:PHATRDRAFT_51819"/>
<dbReference type="OMA" id="KTHHWQI"/>
<evidence type="ECO:0000256" key="1">
    <source>
        <dbReference type="ARBA" id="ARBA00010290"/>
    </source>
</evidence>
<dbReference type="GO" id="GO:0046872">
    <property type="term" value="F:metal ion binding"/>
    <property type="evidence" value="ECO:0007669"/>
    <property type="project" value="UniProtKB-KW"/>
</dbReference>
<keyword evidence="8" id="KW-0479">Metal-binding</keyword>
<feature type="binding site" evidence="7">
    <location>
        <begin position="125"/>
        <end position="128"/>
    </location>
    <ligand>
        <name>GTP</name>
        <dbReference type="ChEBI" id="CHEBI:37565"/>
    </ligand>
</feature>
<organism evidence="10 11">
    <name type="scientific">Phaeodactylum tricornutum (strain CCAP 1055/1)</name>
    <dbReference type="NCBI Taxonomy" id="556484"/>
    <lineage>
        <taxon>Eukaryota</taxon>
        <taxon>Sar</taxon>
        <taxon>Stramenopiles</taxon>
        <taxon>Ochrophyta</taxon>
        <taxon>Bacillariophyta</taxon>
        <taxon>Bacillariophyceae</taxon>
        <taxon>Bacillariophycidae</taxon>
        <taxon>Naviculales</taxon>
        <taxon>Phaeodactylaceae</taxon>
        <taxon>Phaeodactylum</taxon>
    </lineage>
</organism>
<dbReference type="SMART" id="SM00178">
    <property type="entry name" value="SAR"/>
    <property type="match status" value="1"/>
</dbReference>
<dbReference type="GO" id="GO:0005525">
    <property type="term" value="F:GTP binding"/>
    <property type="evidence" value="ECO:0007669"/>
    <property type="project" value="UniProtKB-KW"/>
</dbReference>
<evidence type="ECO:0000256" key="3">
    <source>
        <dbReference type="ARBA" id="ARBA00022741"/>
    </source>
</evidence>
<evidence type="ECO:0000256" key="8">
    <source>
        <dbReference type="PIRSR" id="PIRSR606689-2"/>
    </source>
</evidence>
<evidence type="ECO:0000313" key="10">
    <source>
        <dbReference type="EMBL" id="EEC49086.1"/>
    </source>
</evidence>
<gene>
    <name evidence="10" type="primary">ARL2</name>
    <name evidence="10" type="ORF">PHATRDRAFT_51819</name>
</gene>
<dbReference type="Pfam" id="PF00025">
    <property type="entry name" value="Arf"/>
    <property type="match status" value="1"/>
</dbReference>
<protein>
    <recommendedName>
        <fullName evidence="6">ADP-ribosylation factor-like protein 2</fullName>
    </recommendedName>
</protein>
<dbReference type="InterPro" id="IPR044612">
    <property type="entry name" value="ARL2/3"/>
</dbReference>
<dbReference type="FunFam" id="3.40.50.300:FF:000393">
    <property type="entry name" value="ADP-ribosylation factor-like 2, arl2"/>
    <property type="match status" value="1"/>
</dbReference>
<dbReference type="InterPro" id="IPR005225">
    <property type="entry name" value="Small_GTP-bd"/>
</dbReference>
<dbReference type="SMART" id="SM00177">
    <property type="entry name" value="ARF"/>
    <property type="match status" value="1"/>
</dbReference>
<dbReference type="SUPFAM" id="SSF52540">
    <property type="entry name" value="P-loop containing nucleoside triphosphate hydrolases"/>
    <property type="match status" value="1"/>
</dbReference>
<dbReference type="RefSeq" id="XP_002179263.1">
    <property type="nucleotide sequence ID" value="XM_002179227.1"/>
</dbReference>
<dbReference type="Proteomes" id="UP000000759">
    <property type="component" value="Chromosome 6"/>
</dbReference>
<dbReference type="InParanoid" id="B7FX27"/>
<dbReference type="CDD" id="cd04154">
    <property type="entry name" value="Arl2"/>
    <property type="match status" value="1"/>
</dbReference>